<keyword evidence="7" id="KW-0436">Ligase</keyword>
<dbReference type="GO" id="GO:0017000">
    <property type="term" value="P:antibiotic biosynthetic process"/>
    <property type="evidence" value="ECO:0007669"/>
    <property type="project" value="UniProtKB-ARBA"/>
</dbReference>
<evidence type="ECO:0000256" key="7">
    <source>
        <dbReference type="ARBA" id="ARBA00022598"/>
    </source>
</evidence>
<dbReference type="SUPFAM" id="SSF56801">
    <property type="entry name" value="Acetyl-CoA synthetase-like"/>
    <property type="match status" value="1"/>
</dbReference>
<dbReference type="STRING" id="1440053.GCA_000718095_00534"/>
<dbReference type="GO" id="GO:0008610">
    <property type="term" value="P:lipid biosynthetic process"/>
    <property type="evidence" value="ECO:0007669"/>
    <property type="project" value="UniProtKB-ARBA"/>
</dbReference>
<dbReference type="InterPro" id="IPR057737">
    <property type="entry name" value="Condensation_MtbB-like"/>
</dbReference>
<dbReference type="SMART" id="SM00824">
    <property type="entry name" value="PKS_TE"/>
    <property type="match status" value="1"/>
</dbReference>
<dbReference type="SUPFAM" id="SSF52777">
    <property type="entry name" value="CoA-dependent acyltransferases"/>
    <property type="match status" value="2"/>
</dbReference>
<dbReference type="SUPFAM" id="SSF53474">
    <property type="entry name" value="alpha/beta-Hydrolases"/>
    <property type="match status" value="1"/>
</dbReference>
<dbReference type="Pfam" id="PF00668">
    <property type="entry name" value="Condensation"/>
    <property type="match status" value="1"/>
</dbReference>
<dbReference type="InterPro" id="IPR025110">
    <property type="entry name" value="AMP-bd_C"/>
</dbReference>
<dbReference type="EMBL" id="AZSP01000219">
    <property type="protein sequence ID" value="PVE10294.1"/>
    <property type="molecule type" value="Genomic_DNA"/>
</dbReference>
<dbReference type="NCBIfam" id="TIGR01733">
    <property type="entry name" value="AA-adenyl-dom"/>
    <property type="match status" value="1"/>
</dbReference>
<dbReference type="Gene3D" id="3.40.50.12780">
    <property type="entry name" value="N-terminal domain of ligase-like"/>
    <property type="match status" value="1"/>
</dbReference>
<dbReference type="InterPro" id="IPR010071">
    <property type="entry name" value="AA_adenyl_dom"/>
</dbReference>
<protein>
    <recommendedName>
        <fullName evidence="4">Phenyloxazoline synthase MbtB</fullName>
    </recommendedName>
    <alternativeName>
        <fullName evidence="8">Mycobactin synthetase protein B</fullName>
    </alternativeName>
</protein>
<dbReference type="Gene3D" id="3.30.559.10">
    <property type="entry name" value="Chloramphenicol acetyltransferase-like domain"/>
    <property type="match status" value="1"/>
</dbReference>
<evidence type="ECO:0000259" key="9">
    <source>
        <dbReference type="PROSITE" id="PS50075"/>
    </source>
</evidence>
<dbReference type="SUPFAM" id="SSF47336">
    <property type="entry name" value="ACP-like"/>
    <property type="match status" value="1"/>
</dbReference>
<dbReference type="InterPro" id="IPR006162">
    <property type="entry name" value="Ppantetheine_attach_site"/>
</dbReference>
<dbReference type="InterPro" id="IPR009081">
    <property type="entry name" value="PP-bd_ACP"/>
</dbReference>
<evidence type="ECO:0000256" key="3">
    <source>
        <dbReference type="ARBA" id="ARBA00007380"/>
    </source>
</evidence>
<dbReference type="Proteomes" id="UP000245992">
    <property type="component" value="Unassembled WGS sequence"/>
</dbReference>
<keyword evidence="6" id="KW-0597">Phosphoprotein</keyword>
<name>A0A2T7T578_9ACTN</name>
<evidence type="ECO:0000256" key="4">
    <source>
        <dbReference type="ARBA" id="ARBA00016743"/>
    </source>
</evidence>
<dbReference type="OrthoDB" id="5478077at2"/>
<comment type="caution">
    <text evidence="10">The sequence shown here is derived from an EMBL/GenBank/DDBJ whole genome shotgun (WGS) entry which is preliminary data.</text>
</comment>
<dbReference type="PROSITE" id="PS00455">
    <property type="entry name" value="AMP_BINDING"/>
    <property type="match status" value="1"/>
</dbReference>
<dbReference type="InterPro" id="IPR042099">
    <property type="entry name" value="ANL_N_sf"/>
</dbReference>
<dbReference type="InterPro" id="IPR020806">
    <property type="entry name" value="PKS_PP-bd"/>
</dbReference>
<dbReference type="InterPro" id="IPR045851">
    <property type="entry name" value="AMP-bd_C_sf"/>
</dbReference>
<dbReference type="GO" id="GO:0016874">
    <property type="term" value="F:ligase activity"/>
    <property type="evidence" value="ECO:0007669"/>
    <property type="project" value="UniProtKB-KW"/>
</dbReference>
<dbReference type="GO" id="GO:0044550">
    <property type="term" value="P:secondary metabolite biosynthetic process"/>
    <property type="evidence" value="ECO:0007669"/>
    <property type="project" value="TreeGrafter"/>
</dbReference>
<dbReference type="PANTHER" id="PTHR45527">
    <property type="entry name" value="NONRIBOSOMAL PEPTIDE SYNTHETASE"/>
    <property type="match status" value="1"/>
</dbReference>
<dbReference type="CDD" id="cd12114">
    <property type="entry name" value="A_NRPS_TlmIV_like"/>
    <property type="match status" value="1"/>
</dbReference>
<evidence type="ECO:0000256" key="5">
    <source>
        <dbReference type="ARBA" id="ARBA00022450"/>
    </source>
</evidence>
<dbReference type="Pfam" id="PF13193">
    <property type="entry name" value="AMP-binding_C"/>
    <property type="match status" value="1"/>
</dbReference>
<dbReference type="GO" id="GO:0043041">
    <property type="term" value="P:amino acid activation for nonribosomal peptide biosynthetic process"/>
    <property type="evidence" value="ECO:0007669"/>
    <property type="project" value="TreeGrafter"/>
</dbReference>
<dbReference type="CDD" id="cd19535">
    <property type="entry name" value="Cyc_NRPS"/>
    <property type="match status" value="1"/>
</dbReference>
<dbReference type="PROSITE" id="PS00012">
    <property type="entry name" value="PHOSPHOPANTETHEINE"/>
    <property type="match status" value="1"/>
</dbReference>
<comment type="pathway">
    <text evidence="2">Siderophore biosynthesis; mycobactin biosynthesis.</text>
</comment>
<dbReference type="GO" id="GO:0031177">
    <property type="term" value="F:phosphopantetheine binding"/>
    <property type="evidence" value="ECO:0007669"/>
    <property type="project" value="InterPro"/>
</dbReference>
<dbReference type="Pfam" id="PF00975">
    <property type="entry name" value="Thioesterase"/>
    <property type="match status" value="1"/>
</dbReference>
<dbReference type="Gene3D" id="3.40.50.1820">
    <property type="entry name" value="alpha/beta hydrolase"/>
    <property type="match status" value="1"/>
</dbReference>
<dbReference type="GO" id="GO:0005737">
    <property type="term" value="C:cytoplasm"/>
    <property type="evidence" value="ECO:0007669"/>
    <property type="project" value="TreeGrafter"/>
</dbReference>
<proteinExistence type="inferred from homology"/>
<dbReference type="InterPro" id="IPR023213">
    <property type="entry name" value="CAT-like_dom_sf"/>
</dbReference>
<evidence type="ECO:0000256" key="6">
    <source>
        <dbReference type="ARBA" id="ARBA00022553"/>
    </source>
</evidence>
<evidence type="ECO:0000256" key="2">
    <source>
        <dbReference type="ARBA" id="ARBA00005102"/>
    </source>
</evidence>
<dbReference type="FunFam" id="3.40.50.12780:FF:000012">
    <property type="entry name" value="Non-ribosomal peptide synthetase"/>
    <property type="match status" value="1"/>
</dbReference>
<dbReference type="InterPro" id="IPR020845">
    <property type="entry name" value="AMP-binding_CS"/>
</dbReference>
<organism evidence="10 11">
    <name type="scientific">Streptomyces scopuliridis RB72</name>
    <dbReference type="NCBI Taxonomy" id="1440053"/>
    <lineage>
        <taxon>Bacteria</taxon>
        <taxon>Bacillati</taxon>
        <taxon>Actinomycetota</taxon>
        <taxon>Actinomycetes</taxon>
        <taxon>Kitasatosporales</taxon>
        <taxon>Streptomycetaceae</taxon>
        <taxon>Streptomyces</taxon>
    </lineage>
</organism>
<dbReference type="InterPro" id="IPR001242">
    <property type="entry name" value="Condensation_dom"/>
</dbReference>
<dbReference type="InterPro" id="IPR020802">
    <property type="entry name" value="TesA-like"/>
</dbReference>
<accession>A0A2T7T578</accession>
<dbReference type="Gene3D" id="3.30.300.30">
    <property type="match status" value="1"/>
</dbReference>
<evidence type="ECO:0000313" key="11">
    <source>
        <dbReference type="Proteomes" id="UP000245992"/>
    </source>
</evidence>
<dbReference type="Pfam" id="PF00501">
    <property type="entry name" value="AMP-binding"/>
    <property type="match status" value="1"/>
</dbReference>
<dbReference type="PANTHER" id="PTHR45527:SF10">
    <property type="entry name" value="PYOCHELIN SYNTHASE PCHF"/>
    <property type="match status" value="1"/>
</dbReference>
<keyword evidence="5" id="KW-0596">Phosphopantetheine</keyword>
<comment type="similarity">
    <text evidence="3">Belongs to the ATP-dependent AMP-binding enzyme family. MbtB subfamily.</text>
</comment>
<dbReference type="Pfam" id="PF00550">
    <property type="entry name" value="PP-binding"/>
    <property type="match status" value="1"/>
</dbReference>
<dbReference type="InterPro" id="IPR036736">
    <property type="entry name" value="ACP-like_sf"/>
</dbReference>
<dbReference type="SMART" id="SM00823">
    <property type="entry name" value="PKS_PP"/>
    <property type="match status" value="1"/>
</dbReference>
<comment type="cofactor">
    <cofactor evidence="1">
        <name>pantetheine 4'-phosphate</name>
        <dbReference type="ChEBI" id="CHEBI:47942"/>
    </cofactor>
</comment>
<evidence type="ECO:0000256" key="8">
    <source>
        <dbReference type="ARBA" id="ARBA00033440"/>
    </source>
</evidence>
<evidence type="ECO:0000313" key="10">
    <source>
        <dbReference type="EMBL" id="PVE10294.1"/>
    </source>
</evidence>
<dbReference type="PROSITE" id="PS50075">
    <property type="entry name" value="CARRIER"/>
    <property type="match status" value="1"/>
</dbReference>
<dbReference type="InterPro" id="IPR001031">
    <property type="entry name" value="Thioesterase"/>
</dbReference>
<dbReference type="Gene3D" id="3.30.559.30">
    <property type="entry name" value="Nonribosomal peptide synthetase, condensation domain"/>
    <property type="match status" value="1"/>
</dbReference>
<evidence type="ECO:0000256" key="1">
    <source>
        <dbReference type="ARBA" id="ARBA00001957"/>
    </source>
</evidence>
<dbReference type="RefSeq" id="WP_051745387.1">
    <property type="nucleotide sequence ID" value="NZ_AZSP01000219.1"/>
</dbReference>
<reference evidence="10 11" key="1">
    <citation type="submission" date="2013-12" db="EMBL/GenBank/DDBJ databases">
        <title>Annotated genome of Streptomyces scopuliridis.</title>
        <authorList>
            <person name="Olson J.B."/>
        </authorList>
    </citation>
    <scope>NUCLEOTIDE SEQUENCE [LARGE SCALE GENOMIC DNA]</scope>
    <source>
        <strain evidence="10 11">RB72</strain>
    </source>
</reference>
<dbReference type="InterPro" id="IPR029058">
    <property type="entry name" value="AB_hydrolase_fold"/>
</dbReference>
<dbReference type="InterPro" id="IPR000873">
    <property type="entry name" value="AMP-dep_synth/lig_dom"/>
</dbReference>
<sequence>MTAHDLSPTHSVSAPPGAEFPLTDLQAAYMVGSSPLMELGGFRPNLYTEIDIVDFDSEAARRAVDLLISRHEHLRTVMTEEGGQRVLGPAEVTPFRLRAVDLTGLAAPEQEAEISRTRERMRDEGPAPTGWPLFEIVAHRVRPHRTRLHFAMSLLLLDSTSTRRLQEEWWRLYRDPTAELPPLSGTFRECVLARAADAESDAHQAQWRYWEARLDSLPDAPRLPLARSAGSIESARLTRRSFLLSREQWQRFRATMRAHRVLPTTGLLHVYAEVLGSWAAAPNFCLNVLHQNWVVRHPEAAGVVGQFSATLPLEVDLREDEDFFVRAARLQRRLWKDMEHSDVSAIRVTRELAARRGWTSRAALPYVFNSMLGPGERPATGRGVCRTVTSALRTPQVLIDQQVKDAPGGGVECVWDIVGDAFPAGLPDAMFDAYRSMLESLSAPGGAEARPALPAAAHRDLVEELNTTAEAPPAGRLEDGFLQRSAEQPERPAILTAHRTVTYGELEAVSRSVAVWLRDHGVGRGDVVPVVMDKGWEQVAAVLGVLRAGAAYCPVSATLPAERIDRLLDATSARTVLCQSHRIPEPLRPGALPALRVDLVDPTDQVLDPPVGDSGELAYIIHTSGSTGVPKGVMIGHGAALNTIADINRRLRLVPNDRVFGISSLSFDLSVWDIFGTLAAGAALVLPMATDHPDPEGWAEASLAHGATVWNSVPALAEMLVEVLAHRQGADQPPLRAFLLSGDWIPTWLPDRMRSLWSDVRVLGLGGATEASIWSNCFEIGRVDPTWRSIPYGTPLSGQTMRVLDHAMEVRPPWATGRIYIGGVGVAQGYAKDQERTAERFVRHPRTGERLYWTGDLGRYWPDGTIEFLGREDRQVQLQGFRVEPGEVETAVRSHPAVAECVVSTAASPDGRPRLVCLVVPGEGLAVGPEEISRHLRERLPSYMIPGQFRIVERLPLTRNGKVDMDQVGAVPAETAAGDPGAGGADDKVTRRLGELWEELLGADSVGPDSDFFAMGGNSLLALRLINRARSELGAEVQFGQIFESPTPRAFAAAVRAGARPAACAVRLSDGGESGTGPGLILFHPVGGSVTSYLELARVWPGPVHAFQSRMLVDGAEAPGAPDLTTMASAYREELLELVPEGPYLLGGWSMGGVLAYEVARQLIAERRECRVFMIDSLVAEGRAPTTRAEGHLEFLGDLAGGRPPAGLVTAVGEAGEGKLASAARAAAVEHGLLPSEIDLAGFERLSDAHAHNLALLGAYRPGFCEVPALLFVARTRQGDLQGPGADWRAVCPRIEVEILEGDHYSIVSAGGLRAISERLVRWLAATGD</sequence>
<feature type="domain" description="Carrier" evidence="9">
    <location>
        <begin position="984"/>
        <end position="1059"/>
    </location>
</feature>
<keyword evidence="11" id="KW-1185">Reference proteome</keyword>
<dbReference type="Gene3D" id="1.10.1200.10">
    <property type="entry name" value="ACP-like"/>
    <property type="match status" value="1"/>
</dbReference>
<gene>
    <name evidence="10" type="ORF">Y717_35305</name>
</gene>